<evidence type="ECO:0000313" key="11">
    <source>
        <dbReference type="EMBL" id="TRY90358.1"/>
    </source>
</evidence>
<dbReference type="SUPFAM" id="SSF52058">
    <property type="entry name" value="L domain-like"/>
    <property type="match status" value="1"/>
</dbReference>
<dbReference type="InterPro" id="IPR032675">
    <property type="entry name" value="LRR_dom_sf"/>
</dbReference>
<dbReference type="InterPro" id="IPR003591">
    <property type="entry name" value="Leu-rich_rpt_typical-subtyp"/>
</dbReference>
<keyword evidence="4" id="KW-0272">Extracellular matrix</keyword>
<dbReference type="PANTHER" id="PTHR46269:SF3">
    <property type="entry name" value="EPIPHYCAN"/>
    <property type="match status" value="1"/>
</dbReference>
<keyword evidence="3" id="KW-0964">Secreted</keyword>
<evidence type="ECO:0000256" key="9">
    <source>
        <dbReference type="ARBA" id="ARBA00023180"/>
    </source>
</evidence>
<evidence type="ECO:0000256" key="4">
    <source>
        <dbReference type="ARBA" id="ARBA00022530"/>
    </source>
</evidence>
<feature type="region of interest" description="Disordered" evidence="10">
    <location>
        <begin position="397"/>
        <end position="460"/>
    </location>
</feature>
<accession>A0A553QKW7</accession>
<organism evidence="11 12">
    <name type="scientific">Danionella cerebrum</name>
    <dbReference type="NCBI Taxonomy" id="2873325"/>
    <lineage>
        <taxon>Eukaryota</taxon>
        <taxon>Metazoa</taxon>
        <taxon>Chordata</taxon>
        <taxon>Craniata</taxon>
        <taxon>Vertebrata</taxon>
        <taxon>Euteleostomi</taxon>
        <taxon>Actinopterygii</taxon>
        <taxon>Neopterygii</taxon>
        <taxon>Teleostei</taxon>
        <taxon>Ostariophysi</taxon>
        <taxon>Cypriniformes</taxon>
        <taxon>Danionidae</taxon>
        <taxon>Danioninae</taxon>
        <taxon>Danionella</taxon>
    </lineage>
</organism>
<keyword evidence="5" id="KW-0433">Leucine-rich repeat</keyword>
<dbReference type="SMART" id="SM00369">
    <property type="entry name" value="LRR_TYP"/>
    <property type="match status" value="3"/>
</dbReference>
<dbReference type="AlphaFoldDB" id="A0A553QKW7"/>
<comment type="subcellular location">
    <subcellularLocation>
        <location evidence="1">Secreted</location>
        <location evidence="1">Extracellular space</location>
        <location evidence="1">Extracellular matrix</location>
    </subcellularLocation>
</comment>
<dbReference type="OrthoDB" id="676979at2759"/>
<dbReference type="GO" id="GO:0060348">
    <property type="term" value="P:bone development"/>
    <property type="evidence" value="ECO:0007669"/>
    <property type="project" value="TreeGrafter"/>
</dbReference>
<dbReference type="Proteomes" id="UP000316079">
    <property type="component" value="Unassembled WGS sequence"/>
</dbReference>
<dbReference type="GO" id="GO:0005615">
    <property type="term" value="C:extracellular space"/>
    <property type="evidence" value="ECO:0007669"/>
    <property type="project" value="TreeGrafter"/>
</dbReference>
<evidence type="ECO:0000313" key="12">
    <source>
        <dbReference type="Proteomes" id="UP000316079"/>
    </source>
</evidence>
<keyword evidence="6" id="KW-0732">Signal</keyword>
<keyword evidence="8" id="KW-1015">Disulfide bond</keyword>
<evidence type="ECO:0000256" key="8">
    <source>
        <dbReference type="ARBA" id="ARBA00023157"/>
    </source>
</evidence>
<feature type="region of interest" description="Disordered" evidence="10">
    <location>
        <begin position="273"/>
        <end position="320"/>
    </location>
</feature>
<gene>
    <name evidence="11" type="ORF">DNTS_006487</name>
</gene>
<dbReference type="EMBL" id="SRMA01025855">
    <property type="protein sequence ID" value="TRY90358.1"/>
    <property type="molecule type" value="Genomic_DNA"/>
</dbReference>
<feature type="compositionally biased region" description="Basic and acidic residues" evidence="10">
    <location>
        <begin position="187"/>
        <end position="201"/>
    </location>
</feature>
<dbReference type="GO" id="GO:0061975">
    <property type="term" value="P:articular cartilage development"/>
    <property type="evidence" value="ECO:0007669"/>
    <property type="project" value="TreeGrafter"/>
</dbReference>
<dbReference type="Gene3D" id="3.80.10.10">
    <property type="entry name" value="Ribonuclease Inhibitor"/>
    <property type="match status" value="1"/>
</dbReference>
<dbReference type="STRING" id="623744.A0A553QKW7"/>
<reference evidence="11 12" key="1">
    <citation type="journal article" date="2019" name="Sci. Data">
        <title>Hybrid genome assembly and annotation of Danionella translucida.</title>
        <authorList>
            <person name="Kadobianskyi M."/>
            <person name="Schulze L."/>
            <person name="Schuelke M."/>
            <person name="Judkewitz B."/>
        </authorList>
    </citation>
    <scope>NUCLEOTIDE SEQUENCE [LARGE SCALE GENOMIC DNA]</scope>
    <source>
        <strain evidence="11 12">Bolton</strain>
    </source>
</reference>
<feature type="region of interest" description="Disordered" evidence="10">
    <location>
        <begin position="152"/>
        <end position="260"/>
    </location>
</feature>
<evidence type="ECO:0000256" key="3">
    <source>
        <dbReference type="ARBA" id="ARBA00022525"/>
    </source>
</evidence>
<evidence type="ECO:0008006" key="13">
    <source>
        <dbReference type="Google" id="ProtNLM"/>
    </source>
</evidence>
<comment type="caution">
    <text evidence="11">The sequence shown here is derived from an EMBL/GenBank/DDBJ whole genome shotgun (WGS) entry which is preliminary data.</text>
</comment>
<keyword evidence="12" id="KW-1185">Reference proteome</keyword>
<sequence length="765" mass="81516">MCVCVQRGGRCLDGTKTRFLHFLGLISYLDQHRQVGYTGLGVCAPRHTQKHPRRYTLTVSDPLPLARPTSPLPVRSQELDHLGKEAKELLIAFHFITLPTEKTNDLQLAFENLSAIEGVQDGWGISRKMVSLRWTWGLLVLCVVAASPPRYGRQSELDDYTDNNVEFGGIEDVPTGPPSSSSPPESCTERVEVELDRDRQAANRPVEFEPLIPDEENNPSFTASLDENEEEEIQFNPEPVPVRSEEAGTLMGPSAQGEEELRLTPTDILQISGDLGSADVTSGDLSSDRASGSGEASGSGSSGASGDISGSEDSGDLGSAVSGLSGSGIIFFSGGEEELHPKSEILPFEASGEFEESGIPWVSGISGLTDGSGELATTGVIVLSGAQEGLGEIETSGVSGVSGLPEGSAESGFSGLPEGSGESGVSGIPEGSAESGVSGIPELSGESGVPDESGESGFTGIHDLFEISGSAGELDISGLSGTSGFPEVTLRPEIITSGIPEESEESGVTEAPEITSPILIPEEEEFLFTTPITPLEGAGGDIGSGIPDIDTDFDITGMSTCVLCTCLVGSVYCDDLKLDRVPPLTKETTHFYGRYNKVSRISKSDFANLNKLKRIDLTSNGISRIDDDAFFGLPALEELILRENSIRQLPALPPSMILIDASLNQLGSNGIQREAFKDMSGLLYLYLTDDNIDHIPVPLPDSLRSLHLQNNNIQMIHEDTFCNPHNLNYIRRALEDIRLDGNPINLSRTPQAYVCLPRIPIGALI</sequence>
<evidence type="ECO:0000256" key="7">
    <source>
        <dbReference type="ARBA" id="ARBA00022737"/>
    </source>
</evidence>
<evidence type="ECO:0000256" key="10">
    <source>
        <dbReference type="SAM" id="MobiDB-lite"/>
    </source>
</evidence>
<dbReference type="Pfam" id="PF13855">
    <property type="entry name" value="LRR_8"/>
    <property type="match status" value="1"/>
</dbReference>
<comment type="similarity">
    <text evidence="2">Belongs to the small leucine-rich proteoglycan (SLRP) family. SLRP class III subfamily.</text>
</comment>
<evidence type="ECO:0000256" key="1">
    <source>
        <dbReference type="ARBA" id="ARBA00004498"/>
    </source>
</evidence>
<proteinExistence type="inferred from homology"/>
<keyword evidence="7" id="KW-0677">Repeat</keyword>
<dbReference type="Pfam" id="PF00560">
    <property type="entry name" value="LRR_1"/>
    <property type="match status" value="1"/>
</dbReference>
<dbReference type="GO" id="GO:0031012">
    <property type="term" value="C:extracellular matrix"/>
    <property type="evidence" value="ECO:0007669"/>
    <property type="project" value="TreeGrafter"/>
</dbReference>
<name>A0A553QKW7_9TELE</name>
<evidence type="ECO:0000256" key="6">
    <source>
        <dbReference type="ARBA" id="ARBA00022729"/>
    </source>
</evidence>
<dbReference type="PROSITE" id="PS51450">
    <property type="entry name" value="LRR"/>
    <property type="match status" value="1"/>
</dbReference>
<dbReference type="PANTHER" id="PTHR46269">
    <property type="entry name" value="EPIPHYCAN-RELATED"/>
    <property type="match status" value="1"/>
</dbReference>
<evidence type="ECO:0000256" key="5">
    <source>
        <dbReference type="ARBA" id="ARBA00022614"/>
    </source>
</evidence>
<feature type="compositionally biased region" description="Low complexity" evidence="10">
    <location>
        <begin position="304"/>
        <end position="320"/>
    </location>
</feature>
<keyword evidence="9" id="KW-0325">Glycoprotein</keyword>
<protein>
    <recommendedName>
        <fullName evidence="13">LRRNT domain-containing protein</fullName>
    </recommendedName>
</protein>
<evidence type="ECO:0000256" key="2">
    <source>
        <dbReference type="ARBA" id="ARBA00006912"/>
    </source>
</evidence>
<dbReference type="InterPro" id="IPR001611">
    <property type="entry name" value="Leu-rich_rpt"/>
</dbReference>
<dbReference type="InterPro" id="IPR043547">
    <property type="entry name" value="Mimecan/Epiphycan/Opticin"/>
</dbReference>